<sequence>MADRVTALKQYARLESTGLWRPDPDAQRRDVIVSFGEATLVVSDGSGRALTHWSLPAIERLNPKDFPALYAPDTEGLETLEIAEEDMIDAIERVRRVVARSRPRPGRLRVVGVALSIAAVLALGVFWLPGALIEQTLAAVPAAKRSEIGATVLGHLQRLTGPACRSPAGQQALSELRTRVLGPGAGGQLIVLPSGQVGSLYLPGGIIALGRPLVEEVEDPTVTAGHVLATAAQVQVRDPLEAILREAGLRATFRLFTTGDLPPETLSTHAETILAAPPPPPDAEVLLPLFEAAELPVRPYAYSRDETGESVLPLIEADPMEGRDVPLVMRDSDWVALQNICGG</sequence>
<keyword evidence="1" id="KW-0472">Membrane</keyword>
<keyword evidence="1" id="KW-0812">Transmembrane</keyword>
<dbReference type="Proteomes" id="UP000326554">
    <property type="component" value="Unassembled WGS sequence"/>
</dbReference>
<comment type="caution">
    <text evidence="2">The sequence shown here is derived from an EMBL/GenBank/DDBJ whole genome shotgun (WGS) entry which is preliminary data.</text>
</comment>
<accession>A0A5J5GJ84</accession>
<reference evidence="2 3" key="1">
    <citation type="submission" date="2019-09" db="EMBL/GenBank/DDBJ databases">
        <authorList>
            <person name="Park J.-S."/>
            <person name="Choi H.-J."/>
        </authorList>
    </citation>
    <scope>NUCLEOTIDE SEQUENCE [LARGE SCALE GENOMIC DNA]</scope>
    <source>
        <strain evidence="2 3">176SS1-4</strain>
    </source>
</reference>
<evidence type="ECO:0000313" key="2">
    <source>
        <dbReference type="EMBL" id="KAA9008309.1"/>
    </source>
</evidence>
<protein>
    <submittedName>
        <fullName evidence="2">Uncharacterized protein</fullName>
    </submittedName>
</protein>
<keyword evidence="3" id="KW-1185">Reference proteome</keyword>
<organism evidence="2 3">
    <name type="scientific">Histidinibacterium aquaticum</name>
    <dbReference type="NCBI Taxonomy" id="2613962"/>
    <lineage>
        <taxon>Bacteria</taxon>
        <taxon>Pseudomonadati</taxon>
        <taxon>Pseudomonadota</taxon>
        <taxon>Alphaproteobacteria</taxon>
        <taxon>Rhodobacterales</taxon>
        <taxon>Paracoccaceae</taxon>
        <taxon>Histidinibacterium</taxon>
    </lineage>
</organism>
<keyword evidence="1" id="KW-1133">Transmembrane helix</keyword>
<dbReference type="AlphaFoldDB" id="A0A5J5GJ84"/>
<gene>
    <name evidence="2" type="ORF">F3S47_12540</name>
</gene>
<evidence type="ECO:0000256" key="1">
    <source>
        <dbReference type="SAM" id="Phobius"/>
    </source>
</evidence>
<feature type="transmembrane region" description="Helical" evidence="1">
    <location>
        <begin position="110"/>
        <end position="128"/>
    </location>
</feature>
<evidence type="ECO:0000313" key="3">
    <source>
        <dbReference type="Proteomes" id="UP000326554"/>
    </source>
</evidence>
<proteinExistence type="predicted"/>
<name>A0A5J5GJ84_9RHOB</name>
<dbReference type="EMBL" id="VYQE01000003">
    <property type="protein sequence ID" value="KAA9008309.1"/>
    <property type="molecule type" value="Genomic_DNA"/>
</dbReference>